<accession>A0A814E356</accession>
<protein>
    <recommendedName>
        <fullName evidence="1">Helix-turn-helix domain-containing protein</fullName>
    </recommendedName>
</protein>
<dbReference type="EMBL" id="CAJNOQ010002480">
    <property type="protein sequence ID" value="CAF0960716.1"/>
    <property type="molecule type" value="Genomic_DNA"/>
</dbReference>
<gene>
    <name evidence="2" type="ORF">GPM918_LOCUS11737</name>
    <name evidence="3" type="ORF">SRO942_LOCUS11740</name>
</gene>
<dbReference type="Pfam" id="PF26215">
    <property type="entry name" value="HTH_animal"/>
    <property type="match status" value="1"/>
</dbReference>
<dbReference type="OrthoDB" id="10015446at2759"/>
<dbReference type="EMBL" id="CAJOBC010002481">
    <property type="protein sequence ID" value="CAF3735349.1"/>
    <property type="molecule type" value="Genomic_DNA"/>
</dbReference>
<name>A0A814E356_9BILA</name>
<dbReference type="Proteomes" id="UP000663829">
    <property type="component" value="Unassembled WGS sequence"/>
</dbReference>
<comment type="caution">
    <text evidence="2">The sequence shown here is derived from an EMBL/GenBank/DDBJ whole genome shotgun (WGS) entry which is preliminary data.</text>
</comment>
<evidence type="ECO:0000313" key="2">
    <source>
        <dbReference type="EMBL" id="CAF0960716.1"/>
    </source>
</evidence>
<evidence type="ECO:0000313" key="3">
    <source>
        <dbReference type="EMBL" id="CAF3735349.1"/>
    </source>
</evidence>
<dbReference type="Proteomes" id="UP000681722">
    <property type="component" value="Unassembled WGS sequence"/>
</dbReference>
<sequence>MPQQEHLDFSAGQFLLGFVHDFWQGPDSYDDAKLLINTYETCITIKSMQIKPLFPPPLIDPMLKNGDINLKLWKQSMRPNVTSTELAHLYFLPKPHKRFLDRYSENHRIYGMTIDTITRFTRLVLDTNCFYFEKKYYQQICGGAMESPLTMTLANIYMLEWEQPLIEHQKSHHELYVRYIDDVFMTTNALAHISVELNRVEKNDENIRITRSIGSTLEFLDVLVTNDNGQLKTSVFHKPAAGPYILPYLSDHPRHIHRSTVKLGLLRAARLCSHVDDFDQERLNSELTLLLNGYPPKFIAYHFRKFFHKNKITSLMEQLNDDIYQEFHRKLLLQPTRWERHQQSPQNCSNQKQLFIN</sequence>
<feature type="domain" description="Helix-turn-helix" evidence="1">
    <location>
        <begin position="244"/>
        <end position="304"/>
    </location>
</feature>
<dbReference type="PANTHER" id="PTHR21301:SF10">
    <property type="entry name" value="REVERSE TRANSCRIPTASE DOMAIN-CONTAINING PROTEIN"/>
    <property type="match status" value="1"/>
</dbReference>
<dbReference type="PANTHER" id="PTHR21301">
    <property type="entry name" value="REVERSE TRANSCRIPTASE"/>
    <property type="match status" value="1"/>
</dbReference>
<reference evidence="2" key="1">
    <citation type="submission" date="2021-02" db="EMBL/GenBank/DDBJ databases">
        <authorList>
            <person name="Nowell W R."/>
        </authorList>
    </citation>
    <scope>NUCLEOTIDE SEQUENCE</scope>
</reference>
<proteinExistence type="predicted"/>
<organism evidence="2 4">
    <name type="scientific">Didymodactylos carnosus</name>
    <dbReference type="NCBI Taxonomy" id="1234261"/>
    <lineage>
        <taxon>Eukaryota</taxon>
        <taxon>Metazoa</taxon>
        <taxon>Spiralia</taxon>
        <taxon>Gnathifera</taxon>
        <taxon>Rotifera</taxon>
        <taxon>Eurotatoria</taxon>
        <taxon>Bdelloidea</taxon>
        <taxon>Philodinida</taxon>
        <taxon>Philodinidae</taxon>
        <taxon>Didymodactylos</taxon>
    </lineage>
</organism>
<dbReference type="InterPro" id="IPR058912">
    <property type="entry name" value="HTH_animal"/>
</dbReference>
<evidence type="ECO:0000259" key="1">
    <source>
        <dbReference type="Pfam" id="PF26215"/>
    </source>
</evidence>
<keyword evidence="4" id="KW-1185">Reference proteome</keyword>
<evidence type="ECO:0000313" key="4">
    <source>
        <dbReference type="Proteomes" id="UP000663829"/>
    </source>
</evidence>
<dbReference type="AlphaFoldDB" id="A0A814E356"/>